<dbReference type="OrthoDB" id="422728at2759"/>
<sequence length="322" mass="34752">MEMKRKEQDGADVDERWEAFLEAQQTGRFAQFYRCRPMSLLDKKNAEDYDQGNKVIMPQSALERLSSINVQFPMVFSIENEGGGERGRSHCGVHEFVAEEGFVHLPTQMMEQLGVAAGEGGLVMMRNAELPKATFLKLQPHSSAFLNIRDLKDLMSYNFGRYACVTEGDTIAVREKLHGLGGRGGGEAVYRFDVIEARPGGAVSTVETDCEVDFAVPLDYKEPVLATPVPVPAAEAAEGPRRFAGVGFRMDGKPVEQERAPAAPAKGDQGKRVLQFGGASAAAAGGAAAGGKKVGGGEEEEKKPAAARFTGKMYSLQSQSKD</sequence>
<dbReference type="Gramene" id="KQK02670">
    <property type="protein sequence ID" value="KQK02670"/>
    <property type="gene ID" value="BRADI_2g02984v3"/>
</dbReference>
<reference evidence="7" key="3">
    <citation type="submission" date="2018-08" db="UniProtKB">
        <authorList>
            <consortium name="EnsemblPlants"/>
        </authorList>
    </citation>
    <scope>IDENTIFICATION</scope>
    <source>
        <strain evidence="7">cv. Bd21</strain>
    </source>
</reference>
<evidence type="ECO:0000313" key="7">
    <source>
        <dbReference type="EnsemblPlants" id="KQK02670"/>
    </source>
</evidence>
<dbReference type="AlphaFoldDB" id="A0A0Q3ME81"/>
<evidence type="ECO:0000259" key="5">
    <source>
        <dbReference type="Pfam" id="PF24842"/>
    </source>
</evidence>
<dbReference type="Proteomes" id="UP000008810">
    <property type="component" value="Chromosome 2"/>
</dbReference>
<dbReference type="InterPro" id="IPR004854">
    <property type="entry name" value="Ufd1-like"/>
</dbReference>
<proteinExistence type="inferred from homology"/>
<evidence type="ECO:0000256" key="2">
    <source>
        <dbReference type="ARBA" id="ARBA00022786"/>
    </source>
</evidence>
<feature type="domain" description="Ubiquitin fusion degradation protein UFD1 N-terminal subdomain 1" evidence="4">
    <location>
        <begin position="29"/>
        <end position="131"/>
    </location>
</feature>
<dbReference type="Gene3D" id="3.10.330.10">
    <property type="match status" value="1"/>
</dbReference>
<evidence type="ECO:0000256" key="3">
    <source>
        <dbReference type="SAM" id="MobiDB-lite"/>
    </source>
</evidence>
<dbReference type="PANTHER" id="PTHR12555:SF19">
    <property type="entry name" value="OS01G0144500 PROTEIN"/>
    <property type="match status" value="1"/>
</dbReference>
<organism evidence="6">
    <name type="scientific">Brachypodium distachyon</name>
    <name type="common">Purple false brome</name>
    <name type="synonym">Trachynia distachya</name>
    <dbReference type="NCBI Taxonomy" id="15368"/>
    <lineage>
        <taxon>Eukaryota</taxon>
        <taxon>Viridiplantae</taxon>
        <taxon>Streptophyta</taxon>
        <taxon>Embryophyta</taxon>
        <taxon>Tracheophyta</taxon>
        <taxon>Spermatophyta</taxon>
        <taxon>Magnoliopsida</taxon>
        <taxon>Liliopsida</taxon>
        <taxon>Poales</taxon>
        <taxon>Poaceae</taxon>
        <taxon>BOP clade</taxon>
        <taxon>Pooideae</taxon>
        <taxon>Stipodae</taxon>
        <taxon>Brachypodieae</taxon>
        <taxon>Brachypodium</taxon>
    </lineage>
</organism>
<dbReference type="InterPro" id="IPR055417">
    <property type="entry name" value="UFD1_N1"/>
</dbReference>
<dbReference type="GO" id="GO:0034098">
    <property type="term" value="C:VCP-NPL4-UFD1 AAA ATPase complex"/>
    <property type="evidence" value="ECO:0000318"/>
    <property type="project" value="GO_Central"/>
</dbReference>
<dbReference type="InterPro" id="IPR055418">
    <property type="entry name" value="UFD1_N2"/>
</dbReference>
<dbReference type="Gene3D" id="2.40.40.50">
    <property type="entry name" value="Ubiquitin fusion degradation protein UFD1, N-terminal domain"/>
    <property type="match status" value="1"/>
</dbReference>
<dbReference type="STRING" id="15368.A0A0Q3ME81"/>
<evidence type="ECO:0000313" key="8">
    <source>
        <dbReference type="Proteomes" id="UP000008810"/>
    </source>
</evidence>
<keyword evidence="2" id="KW-0833">Ubl conjugation pathway</keyword>
<feature type="domain" description="Ubiquitin fusion degradation protein UFD1 N-terminal subdomain 2" evidence="5">
    <location>
        <begin position="132"/>
        <end position="217"/>
    </location>
</feature>
<gene>
    <name evidence="7" type="primary">LOC104583017</name>
    <name evidence="6" type="ORF">BRADI_2g02984v3</name>
</gene>
<dbReference type="KEGG" id="bdi:104583017"/>
<evidence type="ECO:0000313" key="6">
    <source>
        <dbReference type="EMBL" id="KQK02670.1"/>
    </source>
</evidence>
<dbReference type="InterPro" id="IPR042299">
    <property type="entry name" value="Ufd1-like_Nn"/>
</dbReference>
<evidence type="ECO:0000256" key="1">
    <source>
        <dbReference type="ARBA" id="ARBA00006043"/>
    </source>
</evidence>
<protein>
    <submittedName>
        <fullName evidence="6 7">Uncharacterized protein</fullName>
    </submittedName>
</protein>
<dbReference type="GO" id="GO:0036503">
    <property type="term" value="P:ERAD pathway"/>
    <property type="evidence" value="ECO:0000318"/>
    <property type="project" value="GO_Central"/>
</dbReference>
<evidence type="ECO:0000259" key="4">
    <source>
        <dbReference type="Pfam" id="PF03152"/>
    </source>
</evidence>
<dbReference type="RefSeq" id="XP_024315635.1">
    <property type="nucleotide sequence ID" value="XM_024459867.1"/>
</dbReference>
<reference evidence="6" key="2">
    <citation type="submission" date="2017-06" db="EMBL/GenBank/DDBJ databases">
        <title>WGS assembly of Brachypodium distachyon.</title>
        <authorList>
            <consortium name="The International Brachypodium Initiative"/>
            <person name="Lucas S."/>
            <person name="Harmon-Smith M."/>
            <person name="Lail K."/>
            <person name="Tice H."/>
            <person name="Grimwood J."/>
            <person name="Bruce D."/>
            <person name="Barry K."/>
            <person name="Shu S."/>
            <person name="Lindquist E."/>
            <person name="Wang M."/>
            <person name="Pitluck S."/>
            <person name="Vogel J.P."/>
            <person name="Garvin D.F."/>
            <person name="Mockler T.C."/>
            <person name="Schmutz J."/>
            <person name="Rokhsar D."/>
            <person name="Bevan M.W."/>
        </authorList>
    </citation>
    <scope>NUCLEOTIDE SEQUENCE</scope>
    <source>
        <strain evidence="6">Bd21</strain>
    </source>
</reference>
<dbReference type="PANTHER" id="PTHR12555">
    <property type="entry name" value="UBIQUITIN FUSION DEGRADATON PROTEIN 1"/>
    <property type="match status" value="1"/>
</dbReference>
<name>A0A0Q3ME81_BRADI</name>
<reference evidence="6 7" key="1">
    <citation type="journal article" date="2010" name="Nature">
        <title>Genome sequencing and analysis of the model grass Brachypodium distachyon.</title>
        <authorList>
            <consortium name="International Brachypodium Initiative"/>
        </authorList>
    </citation>
    <scope>NUCLEOTIDE SEQUENCE [LARGE SCALE GENOMIC DNA]</scope>
    <source>
        <strain evidence="6 7">Bd21</strain>
    </source>
</reference>
<dbReference type="GO" id="GO:0006511">
    <property type="term" value="P:ubiquitin-dependent protein catabolic process"/>
    <property type="evidence" value="ECO:0007669"/>
    <property type="project" value="InterPro"/>
</dbReference>
<dbReference type="GeneID" id="104583017"/>
<accession>A0A0Q3ME81</accession>
<keyword evidence="8" id="KW-1185">Reference proteome</keyword>
<dbReference type="GO" id="GO:0031593">
    <property type="term" value="F:polyubiquitin modification-dependent protein binding"/>
    <property type="evidence" value="ECO:0000318"/>
    <property type="project" value="GO_Central"/>
</dbReference>
<comment type="similarity">
    <text evidence="1">Belongs to the UFD1 family.</text>
</comment>
<dbReference type="Pfam" id="PF24842">
    <property type="entry name" value="UFD1_N2"/>
    <property type="match status" value="1"/>
</dbReference>
<feature type="region of interest" description="Disordered" evidence="3">
    <location>
        <begin position="283"/>
        <end position="322"/>
    </location>
</feature>
<dbReference type="EMBL" id="CM000881">
    <property type="protein sequence ID" value="KQK02670.1"/>
    <property type="molecule type" value="Genomic_DNA"/>
</dbReference>
<dbReference type="Pfam" id="PF03152">
    <property type="entry name" value="UFD1_N1"/>
    <property type="match status" value="1"/>
</dbReference>
<dbReference type="EnsemblPlants" id="KQK02670">
    <property type="protein sequence ID" value="KQK02670"/>
    <property type="gene ID" value="BRADI_2g02984v3"/>
</dbReference>